<dbReference type="InterPro" id="IPR036193">
    <property type="entry name" value="ADK_active_lid_dom_sf"/>
</dbReference>
<keyword evidence="2 5" id="KW-0545">Nucleotide biosynthesis</keyword>
<dbReference type="SUPFAM" id="SSF52540">
    <property type="entry name" value="P-loop containing nucleoside triphosphate hydrolases"/>
    <property type="match status" value="1"/>
</dbReference>
<dbReference type="InterPro" id="IPR033690">
    <property type="entry name" value="Adenylat_kinase_CS"/>
</dbReference>
<evidence type="ECO:0000256" key="2">
    <source>
        <dbReference type="ARBA" id="ARBA00022727"/>
    </source>
</evidence>
<dbReference type="CDD" id="cd01428">
    <property type="entry name" value="ADK"/>
    <property type="match status" value="1"/>
</dbReference>
<dbReference type="PRINTS" id="PR00094">
    <property type="entry name" value="ADENYLTKNASE"/>
</dbReference>
<keyword evidence="9" id="KW-1185">Reference proteome</keyword>
<evidence type="ECO:0000313" key="9">
    <source>
        <dbReference type="Proteomes" id="UP001217485"/>
    </source>
</evidence>
<evidence type="ECO:0000256" key="6">
    <source>
        <dbReference type="RuleBase" id="RU003330"/>
    </source>
</evidence>
<comment type="similarity">
    <text evidence="5 6">Belongs to the adenylate kinase family.</text>
</comment>
<feature type="binding site" evidence="5">
    <location>
        <position position="31"/>
    </location>
    <ligand>
        <name>AMP</name>
        <dbReference type="ChEBI" id="CHEBI:456215"/>
    </ligand>
</feature>
<comment type="subunit">
    <text evidence="5 7">Monomer.</text>
</comment>
<comment type="caution">
    <text evidence="5">Lacks conserved residue(s) required for the propagation of feature annotation.</text>
</comment>
<dbReference type="InterPro" id="IPR027417">
    <property type="entry name" value="P-loop_NTPase"/>
</dbReference>
<dbReference type="EMBL" id="JAQNDK010000005">
    <property type="protein sequence ID" value="MDC0683990.1"/>
    <property type="molecule type" value="Genomic_DNA"/>
</dbReference>
<dbReference type="RefSeq" id="WP_272102127.1">
    <property type="nucleotide sequence ID" value="NZ_JAQNDK010000005.1"/>
</dbReference>
<dbReference type="PANTHER" id="PTHR23359">
    <property type="entry name" value="NUCLEOTIDE KINASE"/>
    <property type="match status" value="1"/>
</dbReference>
<keyword evidence="5" id="KW-0963">Cytoplasm</keyword>
<dbReference type="InterPro" id="IPR006259">
    <property type="entry name" value="Adenyl_kin_sub"/>
</dbReference>
<dbReference type="GO" id="GO:0004017">
    <property type="term" value="F:AMP kinase activity"/>
    <property type="evidence" value="ECO:0007669"/>
    <property type="project" value="UniProtKB-EC"/>
</dbReference>
<comment type="subcellular location">
    <subcellularLocation>
        <location evidence="5 7">Cytoplasm</location>
    </subcellularLocation>
</comment>
<feature type="binding site" evidence="5">
    <location>
        <begin position="56"/>
        <end position="58"/>
    </location>
    <ligand>
        <name>AMP</name>
        <dbReference type="ChEBI" id="CHEBI:456215"/>
    </ligand>
</feature>
<feature type="binding site" evidence="5">
    <location>
        <position position="91"/>
    </location>
    <ligand>
        <name>AMP</name>
        <dbReference type="ChEBI" id="CHEBI:456215"/>
    </ligand>
</feature>
<comment type="catalytic activity">
    <reaction evidence="5 7">
        <text>AMP + ATP = 2 ADP</text>
        <dbReference type="Rhea" id="RHEA:12973"/>
        <dbReference type="ChEBI" id="CHEBI:30616"/>
        <dbReference type="ChEBI" id="CHEBI:456215"/>
        <dbReference type="ChEBI" id="CHEBI:456216"/>
        <dbReference type="EC" id="2.7.4.3"/>
    </reaction>
</comment>
<dbReference type="NCBIfam" id="NF001381">
    <property type="entry name" value="PRK00279.1-3"/>
    <property type="match status" value="1"/>
</dbReference>
<comment type="pathway">
    <text evidence="5">Purine metabolism; AMP biosynthesis via salvage pathway; AMP from ADP: step 1/1.</text>
</comment>
<name>A0ABT5CC81_9BACT</name>
<feature type="binding site" evidence="5">
    <location>
        <begin position="84"/>
        <end position="87"/>
    </location>
    <ligand>
        <name>AMP</name>
        <dbReference type="ChEBI" id="CHEBI:456215"/>
    </ligand>
</feature>
<feature type="binding site" evidence="5">
    <location>
        <position position="36"/>
    </location>
    <ligand>
        <name>AMP</name>
        <dbReference type="ChEBI" id="CHEBI:456215"/>
    </ligand>
</feature>
<keyword evidence="3 5" id="KW-0547">Nucleotide-binding</keyword>
<keyword evidence="4 5" id="KW-0418">Kinase</keyword>
<comment type="function">
    <text evidence="5">Catalyzes the reversible transfer of the terminal phosphate group between ATP and AMP. Plays an important role in cellular energy homeostasis and in adenine nucleotide metabolism.</text>
</comment>
<dbReference type="Gene3D" id="3.40.50.300">
    <property type="entry name" value="P-loop containing nucleotide triphosphate hydrolases"/>
    <property type="match status" value="1"/>
</dbReference>
<comment type="caution">
    <text evidence="8">The sequence shown here is derived from an EMBL/GenBank/DDBJ whole genome shotgun (WGS) entry which is preliminary data.</text>
</comment>
<dbReference type="Proteomes" id="UP001217485">
    <property type="component" value="Unassembled WGS sequence"/>
</dbReference>
<sequence>MILVLVGPPGAGKGTQAKLLCARFGIPQISTGDMLREAKRSGTLEKRYLDIMDSGGLLPDEAVIGLIARRTVEPDCSNGFLLDGFPRTVPQADALDELLASQGGTRIDAVIQLDVARPLLEERLIHRRTDKRSGQIYHLVYNPPPPGAELEHRADDRPEAVAKRLDAYEAMTAALLPFYEQKKLLHRVDGVGKPEDVTHRVLSAIGRPGSGGE</sequence>
<evidence type="ECO:0000256" key="1">
    <source>
        <dbReference type="ARBA" id="ARBA00022679"/>
    </source>
</evidence>
<keyword evidence="5 7" id="KW-0067">ATP-binding</keyword>
<dbReference type="Pfam" id="PF00406">
    <property type="entry name" value="ADK"/>
    <property type="match status" value="1"/>
</dbReference>
<accession>A0ABT5CC81</accession>
<feature type="binding site" evidence="5">
    <location>
        <position position="153"/>
    </location>
    <ligand>
        <name>AMP</name>
        <dbReference type="ChEBI" id="CHEBI:456215"/>
    </ligand>
</feature>
<protein>
    <recommendedName>
        <fullName evidence="5 7">Adenylate kinase</fullName>
        <shortName evidence="5">AK</shortName>
        <ecNumber evidence="5 7">2.7.4.3</ecNumber>
    </recommendedName>
    <alternativeName>
        <fullName evidence="5">ATP-AMP transphosphorylase</fullName>
    </alternativeName>
    <alternativeName>
        <fullName evidence="5">ATP:AMP phosphotransferase</fullName>
    </alternativeName>
    <alternativeName>
        <fullName evidence="5">Adenylate monophosphate kinase</fullName>
    </alternativeName>
</protein>
<evidence type="ECO:0000256" key="7">
    <source>
        <dbReference type="RuleBase" id="RU003331"/>
    </source>
</evidence>
<gene>
    <name evidence="5" type="primary">adk</name>
    <name evidence="8" type="ORF">POL72_40070</name>
</gene>
<dbReference type="SUPFAM" id="SSF57774">
    <property type="entry name" value="Microbial and mitochondrial ADK, insert 'zinc finger' domain"/>
    <property type="match status" value="1"/>
</dbReference>
<evidence type="ECO:0000256" key="5">
    <source>
        <dbReference type="HAMAP-Rule" id="MF_00235"/>
    </source>
</evidence>
<dbReference type="HAMAP" id="MF_00235">
    <property type="entry name" value="Adenylate_kinase_Adk"/>
    <property type="match status" value="1"/>
</dbReference>
<feature type="binding site" evidence="5">
    <location>
        <begin position="10"/>
        <end position="15"/>
    </location>
    <ligand>
        <name>ATP</name>
        <dbReference type="ChEBI" id="CHEBI:30616"/>
    </ligand>
</feature>
<dbReference type="InterPro" id="IPR000850">
    <property type="entry name" value="Adenylat/UMP-CMP_kin"/>
</dbReference>
<reference evidence="8 9" key="1">
    <citation type="submission" date="2023-01" db="EMBL/GenBank/DDBJ databases">
        <title>Minimal conservation of predation-associated metabolite biosynthetic gene clusters underscores biosynthetic potential of Myxococcota including descriptions for ten novel species: Archangium lansinium sp. nov., Myxococcus landrumus sp. nov., Nannocystis bai.</title>
        <authorList>
            <person name="Ahearne A."/>
            <person name="Stevens C."/>
            <person name="Dowd S."/>
        </authorList>
    </citation>
    <scope>NUCLEOTIDE SEQUENCE [LARGE SCALE GENOMIC DNA]</scope>
    <source>
        <strain evidence="8 9">WIWO2</strain>
    </source>
</reference>
<evidence type="ECO:0000256" key="4">
    <source>
        <dbReference type="ARBA" id="ARBA00022777"/>
    </source>
</evidence>
<organism evidence="8 9">
    <name type="scientific">Sorangium atrum</name>
    <dbReference type="NCBI Taxonomy" id="2995308"/>
    <lineage>
        <taxon>Bacteria</taxon>
        <taxon>Pseudomonadati</taxon>
        <taxon>Myxococcota</taxon>
        <taxon>Polyangia</taxon>
        <taxon>Polyangiales</taxon>
        <taxon>Polyangiaceae</taxon>
        <taxon>Sorangium</taxon>
    </lineage>
</organism>
<proteinExistence type="inferred from homology"/>
<dbReference type="NCBIfam" id="TIGR01351">
    <property type="entry name" value="adk"/>
    <property type="match status" value="1"/>
</dbReference>
<dbReference type="EC" id="2.7.4.3" evidence="5 7"/>
<keyword evidence="1 5" id="KW-0808">Transferase</keyword>
<comment type="domain">
    <text evidence="5">Consists of three domains, a large central CORE domain and two small peripheral domains, NMPbind and LID, which undergo movements during catalysis. The LID domain closes over the site of phosphoryl transfer upon ATP binding. Assembling and dissambling the active center during each catalytic cycle provides an effective means to prevent ATP hydrolysis.</text>
</comment>
<evidence type="ECO:0000256" key="3">
    <source>
        <dbReference type="ARBA" id="ARBA00022741"/>
    </source>
</evidence>
<feature type="binding site" evidence="5">
    <location>
        <position position="127"/>
    </location>
    <ligand>
        <name>ATP</name>
        <dbReference type="ChEBI" id="CHEBI:30616"/>
    </ligand>
</feature>
<evidence type="ECO:0000313" key="8">
    <source>
        <dbReference type="EMBL" id="MDC0683990.1"/>
    </source>
</evidence>
<feature type="binding site" evidence="5">
    <location>
        <begin position="136"/>
        <end position="137"/>
    </location>
    <ligand>
        <name>ATP</name>
        <dbReference type="ChEBI" id="CHEBI:30616"/>
    </ligand>
</feature>
<dbReference type="PROSITE" id="PS00113">
    <property type="entry name" value="ADENYLATE_KINASE"/>
    <property type="match status" value="1"/>
</dbReference>
<feature type="binding site" evidence="5">
    <location>
        <position position="192"/>
    </location>
    <ligand>
        <name>ATP</name>
        <dbReference type="ChEBI" id="CHEBI:30616"/>
    </ligand>
</feature>
<feature type="binding site" evidence="5">
    <location>
        <position position="164"/>
    </location>
    <ligand>
        <name>AMP</name>
        <dbReference type="ChEBI" id="CHEBI:456215"/>
    </ligand>
</feature>